<protein>
    <recommendedName>
        <fullName evidence="7">AP2/ERF domain-containing protein</fullName>
    </recommendedName>
</protein>
<comment type="caution">
    <text evidence="8">The sequence shown here is derived from an EMBL/GenBank/DDBJ whole genome shotgun (WGS) entry which is preliminary data.</text>
</comment>
<evidence type="ECO:0000256" key="1">
    <source>
        <dbReference type="ARBA" id="ARBA00004123"/>
    </source>
</evidence>
<organism evidence="8 9">
    <name type="scientific">Hondaea fermentalgiana</name>
    <dbReference type="NCBI Taxonomy" id="2315210"/>
    <lineage>
        <taxon>Eukaryota</taxon>
        <taxon>Sar</taxon>
        <taxon>Stramenopiles</taxon>
        <taxon>Bigyra</taxon>
        <taxon>Labyrinthulomycetes</taxon>
        <taxon>Thraustochytrida</taxon>
        <taxon>Thraustochytriidae</taxon>
        <taxon>Hondaea</taxon>
    </lineage>
</organism>
<feature type="domain" description="AP2/ERF" evidence="7">
    <location>
        <begin position="219"/>
        <end position="279"/>
    </location>
</feature>
<dbReference type="GO" id="GO:0003700">
    <property type="term" value="F:DNA-binding transcription factor activity"/>
    <property type="evidence" value="ECO:0007669"/>
    <property type="project" value="InterPro"/>
</dbReference>
<dbReference type="InParanoid" id="A0A2R5G5D8"/>
<evidence type="ECO:0000256" key="3">
    <source>
        <dbReference type="ARBA" id="ARBA00023125"/>
    </source>
</evidence>
<keyword evidence="9" id="KW-1185">Reference proteome</keyword>
<dbReference type="SUPFAM" id="SSF54171">
    <property type="entry name" value="DNA-binding domain"/>
    <property type="match status" value="1"/>
</dbReference>
<evidence type="ECO:0000256" key="5">
    <source>
        <dbReference type="ARBA" id="ARBA00023242"/>
    </source>
</evidence>
<dbReference type="EMBL" id="BEYU01000010">
    <property type="protein sequence ID" value="GBG24998.1"/>
    <property type="molecule type" value="Genomic_DNA"/>
</dbReference>
<dbReference type="OrthoDB" id="515900at2759"/>
<dbReference type="InterPro" id="IPR036955">
    <property type="entry name" value="AP2/ERF_dom_sf"/>
</dbReference>
<evidence type="ECO:0000313" key="9">
    <source>
        <dbReference type="Proteomes" id="UP000241890"/>
    </source>
</evidence>
<evidence type="ECO:0000259" key="7">
    <source>
        <dbReference type="PROSITE" id="PS51032"/>
    </source>
</evidence>
<proteinExistence type="predicted"/>
<keyword evidence="2" id="KW-0805">Transcription regulation</keyword>
<dbReference type="InterPro" id="IPR016177">
    <property type="entry name" value="DNA-bd_dom_sf"/>
</dbReference>
<feature type="compositionally biased region" description="Low complexity" evidence="6">
    <location>
        <begin position="140"/>
        <end position="150"/>
    </location>
</feature>
<keyword evidence="5" id="KW-0539">Nucleus</keyword>
<reference evidence="8 9" key="1">
    <citation type="submission" date="2017-12" db="EMBL/GenBank/DDBJ databases">
        <title>Sequencing, de novo assembly and annotation of complete genome of a new Thraustochytrid species, strain FCC1311.</title>
        <authorList>
            <person name="Sedici K."/>
            <person name="Godart F."/>
            <person name="Aiese Cigliano R."/>
            <person name="Sanseverino W."/>
            <person name="Barakat M."/>
            <person name="Ortet P."/>
            <person name="Marechal E."/>
            <person name="Cagnac O."/>
            <person name="Amato A."/>
        </authorList>
    </citation>
    <scope>NUCLEOTIDE SEQUENCE [LARGE SCALE GENOMIC DNA]</scope>
</reference>
<keyword evidence="3" id="KW-0238">DNA-binding</keyword>
<name>A0A2R5G5D8_9STRA</name>
<evidence type="ECO:0000256" key="6">
    <source>
        <dbReference type="SAM" id="MobiDB-lite"/>
    </source>
</evidence>
<feature type="compositionally biased region" description="Basic residues" evidence="6">
    <location>
        <begin position="191"/>
        <end position="204"/>
    </location>
</feature>
<evidence type="ECO:0000256" key="4">
    <source>
        <dbReference type="ARBA" id="ARBA00023163"/>
    </source>
</evidence>
<dbReference type="GO" id="GO:0005634">
    <property type="term" value="C:nucleus"/>
    <property type="evidence" value="ECO:0007669"/>
    <property type="project" value="UniProtKB-SubCell"/>
</dbReference>
<sequence>MSESGSSSDWTEEGDPLLDTFIGLGDDFLSHSPLMGESADQYHQDHPSVSCFDLNQHHHHHHPSQMMHVQPHHAQPLQSPRTPMRPRVQRNYDPSVLPLFAEPYAPNSFESEDIELIDALEQPANPQSHEAACHAEPAQNNNNYINNNNNPAPFHSFDNFSTHIDQDSQPMAAYALESPFTTASDDSQPARKSKRARRQTKRAKAAPGKPNPPRRLTSRFRGVCWYKRTKRWVVQLKMAGLRKHVGYFKDELKAAQAYEEALREIQLPAKQAAAAAAAPASAPTTTSSAPLPITSSS</sequence>
<dbReference type="InterPro" id="IPR001471">
    <property type="entry name" value="AP2/ERF_dom"/>
</dbReference>
<evidence type="ECO:0000256" key="2">
    <source>
        <dbReference type="ARBA" id="ARBA00023015"/>
    </source>
</evidence>
<evidence type="ECO:0000313" key="8">
    <source>
        <dbReference type="EMBL" id="GBG24998.1"/>
    </source>
</evidence>
<gene>
    <name evidence="8" type="ORF">FCC1311_012152</name>
</gene>
<feature type="region of interest" description="Disordered" evidence="6">
    <location>
        <begin position="272"/>
        <end position="297"/>
    </location>
</feature>
<keyword evidence="4" id="KW-0804">Transcription</keyword>
<dbReference type="Gene3D" id="3.30.730.10">
    <property type="entry name" value="AP2/ERF domain"/>
    <property type="match status" value="1"/>
</dbReference>
<dbReference type="AlphaFoldDB" id="A0A2R5G5D8"/>
<accession>A0A2R5G5D8</accession>
<dbReference type="GO" id="GO:0003677">
    <property type="term" value="F:DNA binding"/>
    <property type="evidence" value="ECO:0007669"/>
    <property type="project" value="UniProtKB-KW"/>
</dbReference>
<dbReference type="Proteomes" id="UP000241890">
    <property type="component" value="Unassembled WGS sequence"/>
</dbReference>
<dbReference type="PROSITE" id="PS51032">
    <property type="entry name" value="AP2_ERF"/>
    <property type="match status" value="1"/>
</dbReference>
<feature type="region of interest" description="Disordered" evidence="6">
    <location>
        <begin position="139"/>
        <end position="163"/>
    </location>
</feature>
<comment type="subcellular location">
    <subcellularLocation>
        <location evidence="1">Nucleus</location>
    </subcellularLocation>
</comment>
<feature type="region of interest" description="Disordered" evidence="6">
    <location>
        <begin position="180"/>
        <end position="217"/>
    </location>
</feature>